<protein>
    <recommendedName>
        <fullName evidence="4">ATP-grasp domain-containing protein</fullName>
    </recommendedName>
</protein>
<dbReference type="InterPro" id="IPR011095">
    <property type="entry name" value="Dala_Dala_lig_C"/>
</dbReference>
<proteinExistence type="inferred from homology"/>
<dbReference type="AlphaFoldDB" id="A0A8K0JM70"/>
<dbReference type="InterPro" id="IPR013815">
    <property type="entry name" value="ATP_grasp_subdomain_1"/>
</dbReference>
<dbReference type="Pfam" id="PF07478">
    <property type="entry name" value="Dala_Dala_lig_C"/>
    <property type="match status" value="1"/>
</dbReference>
<keyword evidence="3" id="KW-0547">Nucleotide-binding</keyword>
<name>A0A8K0JM70_9TREE</name>
<evidence type="ECO:0000313" key="6">
    <source>
        <dbReference type="Proteomes" id="UP000812966"/>
    </source>
</evidence>
<comment type="similarity">
    <text evidence="1">Belongs to the D-alanine--D-alanine ligase family.</text>
</comment>
<keyword evidence="2" id="KW-0436">Ligase</keyword>
<dbReference type="PANTHER" id="PTHR23132:SF23">
    <property type="entry name" value="D-ALANINE--D-ALANINE LIGASE B"/>
    <property type="match status" value="1"/>
</dbReference>
<keyword evidence="3" id="KW-0067">ATP-binding</keyword>
<dbReference type="Gene3D" id="3.30.1490.20">
    <property type="entry name" value="ATP-grasp fold, A domain"/>
    <property type="match status" value="1"/>
</dbReference>
<evidence type="ECO:0000256" key="3">
    <source>
        <dbReference type="PROSITE-ProRule" id="PRU00409"/>
    </source>
</evidence>
<sequence>MSVAKRLSTFRTAVLHQAAPPPAIGGIVKPPKPNGYRDSAADIAYCLRAAGETIVTPKSPPDPHNDPDWSYPDTERGILAAVQSGANILWCNTTLWADHPLVHLGTELARLGVRFVAQDPMDTEKYDDKAWTNDWLNQGELEGKFPKSWLIEKGDTEDQLQEVTLPAVLKPIRGRGSHGVELVTDADGLKRVCQKLWEESEAVLVEEYLAGEEITIAVMPPGEYEDVGIKTKHWALPVVQRFDHVDGIAPYNGIVPVTANSRVLTPLEHEQDHHYTDVQRWVEIVGDRLGSYAPIRIDCRRRSSKQDGGGGPFYLFDVNLKPNATGPGRPGRDDQASLVLMAAQAIGWDFTKLARNMLAQAQLVKGGNDIDKSSAGA</sequence>
<comment type="caution">
    <text evidence="5">The sequence shown here is derived from an EMBL/GenBank/DDBJ whole genome shotgun (WGS) entry which is preliminary data.</text>
</comment>
<dbReference type="PANTHER" id="PTHR23132">
    <property type="entry name" value="D-ALANINE--D-ALANINE LIGASE"/>
    <property type="match status" value="1"/>
</dbReference>
<reference evidence="5" key="1">
    <citation type="submission" date="2020-04" db="EMBL/GenBank/DDBJ databases">
        <title>Analysis of mating type loci in Filobasidium floriforme.</title>
        <authorList>
            <person name="Nowrousian M."/>
        </authorList>
    </citation>
    <scope>NUCLEOTIDE SEQUENCE</scope>
    <source>
        <strain evidence="5">CBS 6242</strain>
    </source>
</reference>
<dbReference type="Gene3D" id="3.30.470.20">
    <property type="entry name" value="ATP-grasp fold, B domain"/>
    <property type="match status" value="1"/>
</dbReference>
<dbReference type="GO" id="GO:0046872">
    <property type="term" value="F:metal ion binding"/>
    <property type="evidence" value="ECO:0007669"/>
    <property type="project" value="InterPro"/>
</dbReference>
<dbReference type="GO" id="GO:0005524">
    <property type="term" value="F:ATP binding"/>
    <property type="evidence" value="ECO:0007669"/>
    <property type="project" value="UniProtKB-UniRule"/>
</dbReference>
<dbReference type="PROSITE" id="PS50975">
    <property type="entry name" value="ATP_GRASP"/>
    <property type="match status" value="1"/>
</dbReference>
<gene>
    <name evidence="5" type="ORF">FFLO_02680</name>
</gene>
<keyword evidence="6" id="KW-1185">Reference proteome</keyword>
<evidence type="ECO:0000313" key="5">
    <source>
        <dbReference type="EMBL" id="KAG7561863.1"/>
    </source>
</evidence>
<evidence type="ECO:0000259" key="4">
    <source>
        <dbReference type="PROSITE" id="PS50975"/>
    </source>
</evidence>
<organism evidence="5 6">
    <name type="scientific">Filobasidium floriforme</name>
    <dbReference type="NCBI Taxonomy" id="5210"/>
    <lineage>
        <taxon>Eukaryota</taxon>
        <taxon>Fungi</taxon>
        <taxon>Dikarya</taxon>
        <taxon>Basidiomycota</taxon>
        <taxon>Agaricomycotina</taxon>
        <taxon>Tremellomycetes</taxon>
        <taxon>Filobasidiales</taxon>
        <taxon>Filobasidiaceae</taxon>
        <taxon>Filobasidium</taxon>
    </lineage>
</organism>
<dbReference type="SUPFAM" id="SSF56059">
    <property type="entry name" value="Glutathione synthetase ATP-binding domain-like"/>
    <property type="match status" value="1"/>
</dbReference>
<dbReference type="Proteomes" id="UP000812966">
    <property type="component" value="Unassembled WGS sequence"/>
</dbReference>
<evidence type="ECO:0000256" key="1">
    <source>
        <dbReference type="ARBA" id="ARBA00010871"/>
    </source>
</evidence>
<dbReference type="GO" id="GO:0008716">
    <property type="term" value="F:D-alanine-D-alanine ligase activity"/>
    <property type="evidence" value="ECO:0007669"/>
    <property type="project" value="InterPro"/>
</dbReference>
<accession>A0A8K0JM70</accession>
<dbReference type="InterPro" id="IPR011761">
    <property type="entry name" value="ATP-grasp"/>
</dbReference>
<feature type="domain" description="ATP-grasp" evidence="4">
    <location>
        <begin position="135"/>
        <end position="359"/>
    </location>
</feature>
<dbReference type="EMBL" id="JABELV010000044">
    <property type="protein sequence ID" value="KAG7561863.1"/>
    <property type="molecule type" value="Genomic_DNA"/>
</dbReference>
<evidence type="ECO:0000256" key="2">
    <source>
        <dbReference type="ARBA" id="ARBA00022598"/>
    </source>
</evidence>